<comment type="similarity">
    <text evidence="2">Belongs to the RdgC family.</text>
</comment>
<accession>A0ABD4DZD3</accession>
<name>A0ABD4DZD3_9BURK</name>
<dbReference type="InterPro" id="IPR036390">
    <property type="entry name" value="WH_DNA-bd_sf"/>
</dbReference>
<comment type="caution">
    <text evidence="8">The sequence shown here is derived from an EMBL/GenBank/DDBJ whole genome shotgun (WGS) entry which is preliminary data.</text>
</comment>
<keyword evidence="4" id="KW-0963">Cytoplasm</keyword>
<keyword evidence="5" id="KW-0233">DNA recombination</keyword>
<evidence type="ECO:0000256" key="1">
    <source>
        <dbReference type="ARBA" id="ARBA00004453"/>
    </source>
</evidence>
<dbReference type="PANTHER" id="PTHR38103:SF1">
    <property type="entry name" value="RECOMBINATION-ASSOCIATED PROTEIN RDGC"/>
    <property type="match status" value="1"/>
</dbReference>
<evidence type="ECO:0000256" key="5">
    <source>
        <dbReference type="ARBA" id="ARBA00023172"/>
    </source>
</evidence>
<evidence type="ECO:0000256" key="3">
    <source>
        <dbReference type="ARBA" id="ARBA00022296"/>
    </source>
</evidence>
<evidence type="ECO:0000256" key="2">
    <source>
        <dbReference type="ARBA" id="ARBA00008657"/>
    </source>
</evidence>
<dbReference type="AlphaFoldDB" id="A0ABD4DZD3"/>
<dbReference type="Pfam" id="PF04381">
    <property type="entry name" value="RdgC"/>
    <property type="match status" value="1"/>
</dbReference>
<dbReference type="InterPro" id="IPR036388">
    <property type="entry name" value="WH-like_DNA-bd_sf"/>
</dbReference>
<dbReference type="Proteomes" id="UP000057910">
    <property type="component" value="Unassembled WGS sequence"/>
</dbReference>
<sequence>MWFRNLTLYSFASMPGIDALNAALARQRYAPCTDMQKESSGFVAPHGDNPSLAFSVDRHMMLALCIEKKVLPAAVVRDELATHIDQVERQQGFKVGKRQKKEIREDVTDALLSQAFSVRRTVRGWIDPDTGLIALDTSSQPTAELFVRHLIRAVETDIGLRSLNTTKTAVQAMTEWVAGEPPVGFTIDDDTTFAGSNGAAVKYSKVSVEQADVARQLESGKHVTSLALTHADRLSFVLSPGLVLRRIAPLDVLKEPGGDSPPTVAADFLLMAATLAPLVRALIDALDGIKTPDDLADEPSTNTDDAAPTTADDVDPLTEQARQIVIANGRASISLVQLHLRIGYNRAARLLEELEKRGVVSAMNNSGMRAVLIAKEAA</sequence>
<dbReference type="GO" id="GO:0006310">
    <property type="term" value="P:DNA recombination"/>
    <property type="evidence" value="ECO:0007669"/>
    <property type="project" value="UniProtKB-KW"/>
</dbReference>
<dbReference type="SUPFAM" id="SSF46785">
    <property type="entry name" value="Winged helix' DNA-binding domain"/>
    <property type="match status" value="1"/>
</dbReference>
<gene>
    <name evidence="8" type="ORF">WJ68_16330</name>
</gene>
<dbReference type="EMBL" id="LPAD01000071">
    <property type="protein sequence ID" value="KVN83478.1"/>
    <property type="molecule type" value="Genomic_DNA"/>
</dbReference>
<comment type="subcellular location">
    <subcellularLocation>
        <location evidence="1">Cytoplasm</location>
        <location evidence="1">Nucleoid</location>
    </subcellularLocation>
</comment>
<evidence type="ECO:0000259" key="7">
    <source>
        <dbReference type="SMART" id="SM00843"/>
    </source>
</evidence>
<dbReference type="SMART" id="SM00843">
    <property type="entry name" value="Ftsk_gamma"/>
    <property type="match status" value="1"/>
</dbReference>
<evidence type="ECO:0000256" key="4">
    <source>
        <dbReference type="ARBA" id="ARBA00022490"/>
    </source>
</evidence>
<dbReference type="InterPro" id="IPR007476">
    <property type="entry name" value="RdgC"/>
</dbReference>
<evidence type="ECO:0000313" key="8">
    <source>
        <dbReference type="EMBL" id="KVN83478.1"/>
    </source>
</evidence>
<feature type="domain" description="FtsK gamma" evidence="7">
    <location>
        <begin position="311"/>
        <end position="376"/>
    </location>
</feature>
<dbReference type="GO" id="GO:0009295">
    <property type="term" value="C:nucleoid"/>
    <property type="evidence" value="ECO:0007669"/>
    <property type="project" value="UniProtKB-SubCell"/>
</dbReference>
<dbReference type="Pfam" id="PF09397">
    <property type="entry name" value="FtsK_gamma"/>
    <property type="match status" value="1"/>
</dbReference>
<dbReference type="PANTHER" id="PTHR38103">
    <property type="entry name" value="RECOMBINATION-ASSOCIATED PROTEIN RDGC"/>
    <property type="match status" value="1"/>
</dbReference>
<evidence type="ECO:0000256" key="6">
    <source>
        <dbReference type="SAM" id="MobiDB-lite"/>
    </source>
</evidence>
<evidence type="ECO:0000313" key="9">
    <source>
        <dbReference type="Proteomes" id="UP000057910"/>
    </source>
</evidence>
<protein>
    <recommendedName>
        <fullName evidence="3">Recombination-associated protein RdgC</fullName>
    </recommendedName>
</protein>
<reference evidence="8 9" key="1">
    <citation type="submission" date="2015-11" db="EMBL/GenBank/DDBJ databases">
        <title>Expanding the genomic diversity of Burkholderia species for the development of highly accurate diagnostics.</title>
        <authorList>
            <person name="Sahl J."/>
            <person name="Keim P."/>
            <person name="Wagner D."/>
        </authorList>
    </citation>
    <scope>NUCLEOTIDE SEQUENCE [LARGE SCALE GENOMIC DNA]</scope>
    <source>
        <strain evidence="8 9">MSMB1585WGS</strain>
    </source>
</reference>
<dbReference type="InterPro" id="IPR018541">
    <property type="entry name" value="Ftsk_gamma"/>
</dbReference>
<feature type="compositionally biased region" description="Low complexity" evidence="6">
    <location>
        <begin position="299"/>
        <end position="311"/>
    </location>
</feature>
<proteinExistence type="inferred from homology"/>
<dbReference type="Gene3D" id="1.10.10.10">
    <property type="entry name" value="Winged helix-like DNA-binding domain superfamily/Winged helix DNA-binding domain"/>
    <property type="match status" value="1"/>
</dbReference>
<dbReference type="RefSeq" id="WP_060040347.1">
    <property type="nucleotide sequence ID" value="NZ_LPAD01000071.1"/>
</dbReference>
<organism evidence="8 9">
    <name type="scientific">Burkholderia ubonensis</name>
    <dbReference type="NCBI Taxonomy" id="101571"/>
    <lineage>
        <taxon>Bacteria</taxon>
        <taxon>Pseudomonadati</taxon>
        <taxon>Pseudomonadota</taxon>
        <taxon>Betaproteobacteria</taxon>
        <taxon>Burkholderiales</taxon>
        <taxon>Burkholderiaceae</taxon>
        <taxon>Burkholderia</taxon>
        <taxon>Burkholderia cepacia complex</taxon>
    </lineage>
</organism>
<feature type="region of interest" description="Disordered" evidence="6">
    <location>
        <begin position="292"/>
        <end position="313"/>
    </location>
</feature>